<accession>A0A072TZS5</accession>
<dbReference type="EMBL" id="CM001224">
    <property type="protein sequence ID" value="KEH19035.1"/>
    <property type="molecule type" value="Genomic_DNA"/>
</dbReference>
<protein>
    <submittedName>
        <fullName evidence="1 2">Uncharacterized protein</fullName>
    </submittedName>
</protein>
<sequence>MPSEIRGEVVSIFKIEVNSLVEQSRRLSKEFLDIEIGEAAELLDGNKSLILDEFDYAFFKEIWGTKKNLHSYFITLIPKVHNPHYIDEFRLISLLGSLYKYLLKCWQRGYEWS</sequence>
<evidence type="ECO:0000313" key="2">
    <source>
        <dbReference type="EnsemblPlants" id="KEH19035"/>
    </source>
</evidence>
<name>A0A072TZS5_MEDTR</name>
<dbReference type="AlphaFoldDB" id="A0A072TZS5"/>
<keyword evidence="3" id="KW-1185">Reference proteome</keyword>
<dbReference type="EnsemblPlants" id="KEH19035">
    <property type="protein sequence ID" value="KEH19035"/>
    <property type="gene ID" value="MTR_8g036055"/>
</dbReference>
<dbReference type="HOGENOM" id="CLU_2137236_0_0_1"/>
<evidence type="ECO:0000313" key="1">
    <source>
        <dbReference type="EMBL" id="KEH19035.1"/>
    </source>
</evidence>
<proteinExistence type="predicted"/>
<reference evidence="2" key="3">
    <citation type="submission" date="2015-04" db="UniProtKB">
        <authorList>
            <consortium name="EnsemblPlants"/>
        </authorList>
    </citation>
    <scope>IDENTIFICATION</scope>
    <source>
        <strain evidence="2">cv. Jemalong A17</strain>
    </source>
</reference>
<evidence type="ECO:0000313" key="3">
    <source>
        <dbReference type="Proteomes" id="UP000002051"/>
    </source>
</evidence>
<organism evidence="1 3">
    <name type="scientific">Medicago truncatula</name>
    <name type="common">Barrel medic</name>
    <name type="synonym">Medicago tribuloides</name>
    <dbReference type="NCBI Taxonomy" id="3880"/>
    <lineage>
        <taxon>Eukaryota</taxon>
        <taxon>Viridiplantae</taxon>
        <taxon>Streptophyta</taxon>
        <taxon>Embryophyta</taxon>
        <taxon>Tracheophyta</taxon>
        <taxon>Spermatophyta</taxon>
        <taxon>Magnoliopsida</taxon>
        <taxon>eudicotyledons</taxon>
        <taxon>Gunneridae</taxon>
        <taxon>Pentapetalae</taxon>
        <taxon>rosids</taxon>
        <taxon>fabids</taxon>
        <taxon>Fabales</taxon>
        <taxon>Fabaceae</taxon>
        <taxon>Papilionoideae</taxon>
        <taxon>50 kb inversion clade</taxon>
        <taxon>NPAAA clade</taxon>
        <taxon>Hologalegina</taxon>
        <taxon>IRL clade</taxon>
        <taxon>Trifolieae</taxon>
        <taxon>Medicago</taxon>
    </lineage>
</organism>
<reference evidence="1 3" key="1">
    <citation type="journal article" date="2011" name="Nature">
        <title>The Medicago genome provides insight into the evolution of rhizobial symbioses.</title>
        <authorList>
            <person name="Young N.D."/>
            <person name="Debelle F."/>
            <person name="Oldroyd G.E."/>
            <person name="Geurts R."/>
            <person name="Cannon S.B."/>
            <person name="Udvardi M.K."/>
            <person name="Benedito V.A."/>
            <person name="Mayer K.F."/>
            <person name="Gouzy J."/>
            <person name="Schoof H."/>
            <person name="Van de Peer Y."/>
            <person name="Proost S."/>
            <person name="Cook D.R."/>
            <person name="Meyers B.C."/>
            <person name="Spannagl M."/>
            <person name="Cheung F."/>
            <person name="De Mita S."/>
            <person name="Krishnakumar V."/>
            <person name="Gundlach H."/>
            <person name="Zhou S."/>
            <person name="Mudge J."/>
            <person name="Bharti A.K."/>
            <person name="Murray J.D."/>
            <person name="Naoumkina M.A."/>
            <person name="Rosen B."/>
            <person name="Silverstein K.A."/>
            <person name="Tang H."/>
            <person name="Rombauts S."/>
            <person name="Zhao P.X."/>
            <person name="Zhou P."/>
            <person name="Barbe V."/>
            <person name="Bardou P."/>
            <person name="Bechner M."/>
            <person name="Bellec A."/>
            <person name="Berger A."/>
            <person name="Berges H."/>
            <person name="Bidwell S."/>
            <person name="Bisseling T."/>
            <person name="Choisne N."/>
            <person name="Couloux A."/>
            <person name="Denny R."/>
            <person name="Deshpande S."/>
            <person name="Dai X."/>
            <person name="Doyle J.J."/>
            <person name="Dudez A.M."/>
            <person name="Farmer A.D."/>
            <person name="Fouteau S."/>
            <person name="Franken C."/>
            <person name="Gibelin C."/>
            <person name="Gish J."/>
            <person name="Goldstein S."/>
            <person name="Gonzalez A.J."/>
            <person name="Green P.J."/>
            <person name="Hallab A."/>
            <person name="Hartog M."/>
            <person name="Hua A."/>
            <person name="Humphray S.J."/>
            <person name="Jeong D.H."/>
            <person name="Jing Y."/>
            <person name="Jocker A."/>
            <person name="Kenton S.M."/>
            <person name="Kim D.J."/>
            <person name="Klee K."/>
            <person name="Lai H."/>
            <person name="Lang C."/>
            <person name="Lin S."/>
            <person name="Macmil S.L."/>
            <person name="Magdelenat G."/>
            <person name="Matthews L."/>
            <person name="McCorrison J."/>
            <person name="Monaghan E.L."/>
            <person name="Mun J.H."/>
            <person name="Najar F.Z."/>
            <person name="Nicholson C."/>
            <person name="Noirot C."/>
            <person name="O'Bleness M."/>
            <person name="Paule C.R."/>
            <person name="Poulain J."/>
            <person name="Prion F."/>
            <person name="Qin B."/>
            <person name="Qu C."/>
            <person name="Retzel E.F."/>
            <person name="Riddle C."/>
            <person name="Sallet E."/>
            <person name="Samain S."/>
            <person name="Samson N."/>
            <person name="Sanders I."/>
            <person name="Saurat O."/>
            <person name="Scarpelli C."/>
            <person name="Schiex T."/>
            <person name="Segurens B."/>
            <person name="Severin A.J."/>
            <person name="Sherrier D.J."/>
            <person name="Shi R."/>
            <person name="Sims S."/>
            <person name="Singer S.R."/>
            <person name="Sinharoy S."/>
            <person name="Sterck L."/>
            <person name="Viollet A."/>
            <person name="Wang B.B."/>
            <person name="Wang K."/>
            <person name="Wang M."/>
            <person name="Wang X."/>
            <person name="Warfsmann J."/>
            <person name="Weissenbach J."/>
            <person name="White D.D."/>
            <person name="White J.D."/>
            <person name="Wiley G.B."/>
            <person name="Wincker P."/>
            <person name="Xing Y."/>
            <person name="Yang L."/>
            <person name="Yao Z."/>
            <person name="Ying F."/>
            <person name="Zhai J."/>
            <person name="Zhou L."/>
            <person name="Zuber A."/>
            <person name="Denarie J."/>
            <person name="Dixon R.A."/>
            <person name="May G.D."/>
            <person name="Schwartz D.C."/>
            <person name="Rogers J."/>
            <person name="Quetier F."/>
            <person name="Town C.D."/>
            <person name="Roe B.A."/>
        </authorList>
    </citation>
    <scope>NUCLEOTIDE SEQUENCE [LARGE SCALE GENOMIC DNA]</scope>
    <source>
        <strain evidence="1">A17</strain>
        <strain evidence="2 3">cv. Jemalong A17</strain>
    </source>
</reference>
<gene>
    <name evidence="1" type="ordered locus">MTR_8g036055</name>
</gene>
<reference evidence="1 3" key="2">
    <citation type="journal article" date="2014" name="BMC Genomics">
        <title>An improved genome release (version Mt4.0) for the model legume Medicago truncatula.</title>
        <authorList>
            <person name="Tang H."/>
            <person name="Krishnakumar V."/>
            <person name="Bidwell S."/>
            <person name="Rosen B."/>
            <person name="Chan A."/>
            <person name="Zhou S."/>
            <person name="Gentzbittel L."/>
            <person name="Childs K.L."/>
            <person name="Yandell M."/>
            <person name="Gundlach H."/>
            <person name="Mayer K.F."/>
            <person name="Schwartz D.C."/>
            <person name="Town C.D."/>
        </authorList>
    </citation>
    <scope>GENOME REANNOTATION</scope>
    <source>
        <strain evidence="1">A17</strain>
        <strain evidence="2 3">cv. Jemalong A17</strain>
    </source>
</reference>
<dbReference type="Proteomes" id="UP000002051">
    <property type="component" value="Chromosome 8"/>
</dbReference>